<comment type="caution">
    <text evidence="11">The sequence shown here is derived from an EMBL/GenBank/DDBJ whole genome shotgun (WGS) entry which is preliminary data.</text>
</comment>
<dbReference type="EMBL" id="VJON01000043">
    <property type="protein sequence ID" value="TSE31757.1"/>
    <property type="molecule type" value="Genomic_DNA"/>
</dbReference>
<dbReference type="Gene3D" id="3.40.50.300">
    <property type="entry name" value="P-loop containing nucleotide triphosphate hydrolases"/>
    <property type="match status" value="1"/>
</dbReference>
<evidence type="ECO:0000313" key="11">
    <source>
        <dbReference type="EMBL" id="TSE31757.1"/>
    </source>
</evidence>
<comment type="similarity">
    <text evidence="2">Belongs to the TsaE family.</text>
</comment>
<dbReference type="AlphaFoldDB" id="A0A554X7G4"/>
<evidence type="ECO:0000256" key="5">
    <source>
        <dbReference type="ARBA" id="ARBA00022694"/>
    </source>
</evidence>
<gene>
    <name evidence="11" type="primary">tsaE</name>
    <name evidence="11" type="ORF">Tchar_02237</name>
</gene>
<keyword evidence="6" id="KW-0479">Metal-binding</keyword>
<dbReference type="OrthoDB" id="9800307at2"/>
<evidence type="ECO:0000256" key="9">
    <source>
        <dbReference type="ARBA" id="ARBA00022842"/>
    </source>
</evidence>
<comment type="subcellular location">
    <subcellularLocation>
        <location evidence="1">Cytoplasm</location>
    </subcellularLocation>
</comment>
<dbReference type="NCBIfam" id="TIGR00150">
    <property type="entry name" value="T6A_YjeE"/>
    <property type="match status" value="1"/>
</dbReference>
<dbReference type="GO" id="GO:0005524">
    <property type="term" value="F:ATP binding"/>
    <property type="evidence" value="ECO:0007669"/>
    <property type="project" value="UniProtKB-KW"/>
</dbReference>
<keyword evidence="9" id="KW-0460">Magnesium</keyword>
<dbReference type="GO" id="GO:0002949">
    <property type="term" value="P:tRNA threonylcarbamoyladenosine modification"/>
    <property type="evidence" value="ECO:0007669"/>
    <property type="project" value="InterPro"/>
</dbReference>
<evidence type="ECO:0000256" key="6">
    <source>
        <dbReference type="ARBA" id="ARBA00022723"/>
    </source>
</evidence>
<proteinExistence type="inferred from homology"/>
<evidence type="ECO:0000313" key="12">
    <source>
        <dbReference type="Proteomes" id="UP000318294"/>
    </source>
</evidence>
<organism evidence="11 12">
    <name type="scientific">Tepidimonas charontis</name>
    <dbReference type="NCBI Taxonomy" id="2267262"/>
    <lineage>
        <taxon>Bacteria</taxon>
        <taxon>Pseudomonadati</taxon>
        <taxon>Pseudomonadota</taxon>
        <taxon>Betaproteobacteria</taxon>
        <taxon>Burkholderiales</taxon>
        <taxon>Tepidimonas</taxon>
    </lineage>
</organism>
<dbReference type="PANTHER" id="PTHR33540:SF2">
    <property type="entry name" value="TRNA THREONYLCARBAMOYLADENOSINE BIOSYNTHESIS PROTEIN TSAE"/>
    <property type="match status" value="1"/>
</dbReference>
<dbReference type="Pfam" id="PF02367">
    <property type="entry name" value="TsaE"/>
    <property type="match status" value="1"/>
</dbReference>
<evidence type="ECO:0000256" key="3">
    <source>
        <dbReference type="ARBA" id="ARBA00019010"/>
    </source>
</evidence>
<evidence type="ECO:0000256" key="8">
    <source>
        <dbReference type="ARBA" id="ARBA00022840"/>
    </source>
</evidence>
<name>A0A554X7G4_9BURK</name>
<dbReference type="GO" id="GO:0046872">
    <property type="term" value="F:metal ion binding"/>
    <property type="evidence" value="ECO:0007669"/>
    <property type="project" value="UniProtKB-KW"/>
</dbReference>
<keyword evidence="4" id="KW-0963">Cytoplasm</keyword>
<evidence type="ECO:0000256" key="2">
    <source>
        <dbReference type="ARBA" id="ARBA00007599"/>
    </source>
</evidence>
<evidence type="ECO:0000256" key="1">
    <source>
        <dbReference type="ARBA" id="ARBA00004496"/>
    </source>
</evidence>
<dbReference type="InterPro" id="IPR027417">
    <property type="entry name" value="P-loop_NTPase"/>
</dbReference>
<dbReference type="Proteomes" id="UP000318294">
    <property type="component" value="Unassembled WGS sequence"/>
</dbReference>
<accession>A0A554X7G4</accession>
<reference evidence="11 12" key="1">
    <citation type="submission" date="2019-07" db="EMBL/GenBank/DDBJ databases">
        <title>Tepidimonas charontis SPSP-6 draft genome.</title>
        <authorList>
            <person name="Da Costa M.S."/>
            <person name="Froufe H.J.C."/>
            <person name="Egas C."/>
            <person name="Albuquerque L."/>
        </authorList>
    </citation>
    <scope>NUCLEOTIDE SEQUENCE [LARGE SCALE GENOMIC DNA]</scope>
    <source>
        <strain evidence="11 12">SPSP-6</strain>
    </source>
</reference>
<keyword evidence="12" id="KW-1185">Reference proteome</keyword>
<dbReference type="InterPro" id="IPR003442">
    <property type="entry name" value="T6A_TsaE"/>
</dbReference>
<dbReference type="GO" id="GO:0005737">
    <property type="term" value="C:cytoplasm"/>
    <property type="evidence" value="ECO:0007669"/>
    <property type="project" value="UniProtKB-SubCell"/>
</dbReference>
<evidence type="ECO:0000256" key="10">
    <source>
        <dbReference type="ARBA" id="ARBA00032441"/>
    </source>
</evidence>
<dbReference type="RefSeq" id="WP_144329102.1">
    <property type="nucleotide sequence ID" value="NZ_VJON01000043.1"/>
</dbReference>
<keyword evidence="5" id="KW-0819">tRNA processing</keyword>
<keyword evidence="8" id="KW-0067">ATP-binding</keyword>
<sequence>MTEPHIAPEPLAHLEWRAHDEGDTAAVAQALAAALHADVALADALLTLRGDLGAGKTTFVRHLLRALGVTGRIKSPTYALVEPYSLTLGAQRQPWAAWHADLYRFGDPREWEDAGLRELFARPGLKLVEWPERARGMLPLPDLDIALGADADGDAEAARRLDLRAFSPLGAALLRAMPAPISRRNAT</sequence>
<dbReference type="PANTHER" id="PTHR33540">
    <property type="entry name" value="TRNA THREONYLCARBAMOYLADENOSINE BIOSYNTHESIS PROTEIN TSAE"/>
    <property type="match status" value="1"/>
</dbReference>
<dbReference type="SUPFAM" id="SSF52540">
    <property type="entry name" value="P-loop containing nucleoside triphosphate hydrolases"/>
    <property type="match status" value="1"/>
</dbReference>
<protein>
    <recommendedName>
        <fullName evidence="3">tRNA threonylcarbamoyladenosine biosynthesis protein TsaE</fullName>
    </recommendedName>
    <alternativeName>
        <fullName evidence="10">t(6)A37 threonylcarbamoyladenosine biosynthesis protein TsaE</fullName>
    </alternativeName>
</protein>
<keyword evidence="7" id="KW-0547">Nucleotide-binding</keyword>
<evidence type="ECO:0000256" key="4">
    <source>
        <dbReference type="ARBA" id="ARBA00022490"/>
    </source>
</evidence>
<evidence type="ECO:0000256" key="7">
    <source>
        <dbReference type="ARBA" id="ARBA00022741"/>
    </source>
</evidence>